<protein>
    <recommendedName>
        <fullName evidence="5">ADP-heptose--LPS heptosyltransferase 2</fullName>
    </recommendedName>
</protein>
<evidence type="ECO:0000256" key="1">
    <source>
        <dbReference type="ARBA" id="ARBA00022676"/>
    </source>
</evidence>
<dbReference type="OrthoDB" id="9781892at2"/>
<evidence type="ECO:0000313" key="3">
    <source>
        <dbReference type="EMBL" id="CAA0102414.1"/>
    </source>
</evidence>
<dbReference type="GO" id="GO:0005829">
    <property type="term" value="C:cytosol"/>
    <property type="evidence" value="ECO:0007669"/>
    <property type="project" value="TreeGrafter"/>
</dbReference>
<keyword evidence="4" id="KW-1185">Reference proteome</keyword>
<name>A0A5S9PF57_9GAMM</name>
<gene>
    <name evidence="3" type="ORF">OPDIPICF_04466</name>
</gene>
<dbReference type="GO" id="GO:0008713">
    <property type="term" value="F:ADP-heptose-lipopolysaccharide heptosyltransferase activity"/>
    <property type="evidence" value="ECO:0007669"/>
    <property type="project" value="TreeGrafter"/>
</dbReference>
<dbReference type="GO" id="GO:0009244">
    <property type="term" value="P:lipopolysaccharide core region biosynthetic process"/>
    <property type="evidence" value="ECO:0007669"/>
    <property type="project" value="TreeGrafter"/>
</dbReference>
<dbReference type="Pfam" id="PF01075">
    <property type="entry name" value="Glyco_transf_9"/>
    <property type="match status" value="1"/>
</dbReference>
<reference evidence="3 4" key="1">
    <citation type="submission" date="2019-11" db="EMBL/GenBank/DDBJ databases">
        <authorList>
            <person name="Holert J."/>
        </authorList>
    </citation>
    <scope>NUCLEOTIDE SEQUENCE [LARGE SCALE GENOMIC DNA]</scope>
    <source>
        <strain evidence="3">SB11_3</strain>
    </source>
</reference>
<evidence type="ECO:0000313" key="4">
    <source>
        <dbReference type="Proteomes" id="UP000441399"/>
    </source>
</evidence>
<dbReference type="AlphaFoldDB" id="A0A5S9PF57"/>
<dbReference type="InterPro" id="IPR002201">
    <property type="entry name" value="Glyco_trans_9"/>
</dbReference>
<dbReference type="Proteomes" id="UP000441399">
    <property type="component" value="Unassembled WGS sequence"/>
</dbReference>
<dbReference type="PANTHER" id="PTHR30160">
    <property type="entry name" value="TETRAACYLDISACCHARIDE 4'-KINASE-RELATED"/>
    <property type="match status" value="1"/>
</dbReference>
<dbReference type="Gene3D" id="3.40.50.2000">
    <property type="entry name" value="Glycogen Phosphorylase B"/>
    <property type="match status" value="2"/>
</dbReference>
<sequence length="353" mass="39610">MTKNMQAAIACSPWAPSQINDQPKRILVMRHNCFGDLIATFPYINSLRTQLGSDVEIDLVVCDIYSHLAEHIGLFDNVIKLGGGFNTKKRFVFSLAKIPYLLLRNYDVVLDLQNNKISRITRYLLGKKPYTEFDKYSPLPAGERYRKTINAVGITPVELDTHYQTHFPGNCNDLLTAHGWQGEKYVILNPAGAYENRNWPAENYIAFAKLWLENINDATQFVFLGHSERIGNAVNIVQQALPNSVINLLDMTSETEAFEIVRKAEFMLSEDSGLMHMAWTTGVKTIAMLGSTRADWTQPLGKQVDFFSSSDLSCGDCMQPTCERGDNYCMTRITPPMVLAKYTALTAAQTNGG</sequence>
<dbReference type="SUPFAM" id="SSF53756">
    <property type="entry name" value="UDP-Glycosyltransferase/glycogen phosphorylase"/>
    <property type="match status" value="1"/>
</dbReference>
<keyword evidence="2" id="KW-0808">Transferase</keyword>
<dbReference type="InterPro" id="IPR051199">
    <property type="entry name" value="LPS_LOS_Heptosyltrfase"/>
</dbReference>
<evidence type="ECO:0008006" key="5">
    <source>
        <dbReference type="Google" id="ProtNLM"/>
    </source>
</evidence>
<keyword evidence="1" id="KW-0328">Glycosyltransferase</keyword>
<dbReference type="CDD" id="cd03789">
    <property type="entry name" value="GT9_LPS_heptosyltransferase"/>
    <property type="match status" value="1"/>
</dbReference>
<accession>A0A5S9PF57</accession>
<proteinExistence type="predicted"/>
<dbReference type="EMBL" id="CACSIO010000008">
    <property type="protein sequence ID" value="CAA0102414.1"/>
    <property type="molecule type" value="Genomic_DNA"/>
</dbReference>
<organism evidence="3 4">
    <name type="scientific">BD1-7 clade bacterium</name>
    <dbReference type="NCBI Taxonomy" id="2029982"/>
    <lineage>
        <taxon>Bacteria</taxon>
        <taxon>Pseudomonadati</taxon>
        <taxon>Pseudomonadota</taxon>
        <taxon>Gammaproteobacteria</taxon>
        <taxon>Cellvibrionales</taxon>
        <taxon>Spongiibacteraceae</taxon>
        <taxon>BD1-7 clade</taxon>
    </lineage>
</organism>
<evidence type="ECO:0000256" key="2">
    <source>
        <dbReference type="ARBA" id="ARBA00022679"/>
    </source>
</evidence>